<accession>A0ABT6TLX9</accession>
<evidence type="ECO:0008006" key="3">
    <source>
        <dbReference type="Google" id="ProtNLM"/>
    </source>
</evidence>
<protein>
    <recommendedName>
        <fullName evidence="3">DUF3221 domain-containing protein</fullName>
    </recommendedName>
</protein>
<dbReference type="EMBL" id="JAGRPV010000001">
    <property type="protein sequence ID" value="MDI4647871.1"/>
    <property type="molecule type" value="Genomic_DNA"/>
</dbReference>
<dbReference type="RefSeq" id="WP_282910614.1">
    <property type="nucleotide sequence ID" value="NZ_JAGRPV010000001.1"/>
</dbReference>
<keyword evidence="2" id="KW-1185">Reference proteome</keyword>
<gene>
    <name evidence="1" type="ORF">KB449_23170</name>
</gene>
<comment type="caution">
    <text evidence="1">The sequence shown here is derived from an EMBL/GenBank/DDBJ whole genome shotgun (WGS) entry which is preliminary data.</text>
</comment>
<proteinExistence type="predicted"/>
<name>A0ABT6TLX9_9BACL</name>
<dbReference type="Proteomes" id="UP001161691">
    <property type="component" value="Unassembled WGS sequence"/>
</dbReference>
<dbReference type="PROSITE" id="PS51257">
    <property type="entry name" value="PROKAR_LIPOPROTEIN"/>
    <property type="match status" value="1"/>
</dbReference>
<evidence type="ECO:0000313" key="1">
    <source>
        <dbReference type="EMBL" id="MDI4647871.1"/>
    </source>
</evidence>
<sequence>MNVATRMKYILSLGLIILIALIGAACSQRESGEQVDQVTGYITDIQDQEILLSAGPDGQPPMWFSNVPSSLEVGQKVTVIPDARAPVSLEMPSHLMAKKVNVIAQASDLPAKLTEQEAVQQAIRDVGFPYYAIDELTYSSADATWYVRVREWVNEVFNSEHDEAVKTIVVQDR</sequence>
<evidence type="ECO:0000313" key="2">
    <source>
        <dbReference type="Proteomes" id="UP001161691"/>
    </source>
</evidence>
<organism evidence="1 2">
    <name type="scientific">Cohnella hashimotonis</name>
    <dbReference type="NCBI Taxonomy" id="2826895"/>
    <lineage>
        <taxon>Bacteria</taxon>
        <taxon>Bacillati</taxon>
        <taxon>Bacillota</taxon>
        <taxon>Bacilli</taxon>
        <taxon>Bacillales</taxon>
        <taxon>Paenibacillaceae</taxon>
        <taxon>Cohnella</taxon>
    </lineage>
</organism>
<reference evidence="1" key="1">
    <citation type="submission" date="2023-04" db="EMBL/GenBank/DDBJ databases">
        <title>Comparative genomic analysis of Cohnella hashimotonis sp. nov., isolated from the International Space Station.</title>
        <authorList>
            <person name="Venkateswaran K."/>
            <person name="Simpson A."/>
        </authorList>
    </citation>
    <scope>NUCLEOTIDE SEQUENCE</scope>
    <source>
        <strain evidence="1">F6_2S_P_1</strain>
    </source>
</reference>